<gene>
    <name evidence="5" type="ORF">SAMN05216559_1663</name>
</gene>
<dbReference type="NCBIfam" id="NF005551">
    <property type="entry name" value="PRK07211.1"/>
    <property type="match status" value="1"/>
</dbReference>
<dbReference type="Proteomes" id="UP000199062">
    <property type="component" value="Unassembled WGS sequence"/>
</dbReference>
<evidence type="ECO:0000313" key="6">
    <source>
        <dbReference type="Proteomes" id="UP000199062"/>
    </source>
</evidence>
<dbReference type="Pfam" id="PF01336">
    <property type="entry name" value="tRNA_anti-codon"/>
    <property type="match status" value="2"/>
</dbReference>
<dbReference type="PANTHER" id="PTHR13356">
    <property type="entry name" value="OB FOLD NUCLEIC ACID BINDING PROTEIN-RELATED"/>
    <property type="match status" value="1"/>
</dbReference>
<accession>A0A1I6L0B3</accession>
<dbReference type="AlphaFoldDB" id="A0A1I6L0B3"/>
<evidence type="ECO:0000259" key="3">
    <source>
        <dbReference type="Pfam" id="PF01336"/>
    </source>
</evidence>
<keyword evidence="1" id="KW-0238">DNA-binding</keyword>
<feature type="compositionally biased region" description="Gly residues" evidence="2">
    <location>
        <begin position="382"/>
        <end position="395"/>
    </location>
</feature>
<dbReference type="Gene3D" id="2.40.50.140">
    <property type="entry name" value="Nucleic acid-binding proteins"/>
    <property type="match status" value="3"/>
</dbReference>
<dbReference type="CDD" id="cd04491">
    <property type="entry name" value="SoSSB_OBF"/>
    <property type="match status" value="3"/>
</dbReference>
<dbReference type="InterPro" id="IPR031657">
    <property type="entry name" value="REPA_OB_2"/>
</dbReference>
<feature type="compositionally biased region" description="Gly residues" evidence="2">
    <location>
        <begin position="402"/>
        <end position="414"/>
    </location>
</feature>
<dbReference type="STRING" id="767519.SAMN05216559_1663"/>
<feature type="domain" description="OB" evidence="3">
    <location>
        <begin position="89"/>
        <end position="149"/>
    </location>
</feature>
<feature type="compositionally biased region" description="Gly residues" evidence="2">
    <location>
        <begin position="435"/>
        <end position="447"/>
    </location>
</feature>
<dbReference type="Pfam" id="PF16900">
    <property type="entry name" value="REPA_OB_2"/>
    <property type="match status" value="1"/>
</dbReference>
<feature type="region of interest" description="Disordered" evidence="2">
    <location>
        <begin position="370"/>
        <end position="471"/>
    </location>
</feature>
<dbReference type="InterPro" id="IPR051231">
    <property type="entry name" value="SOSS-B"/>
</dbReference>
<dbReference type="RefSeq" id="WP_089815809.1">
    <property type="nucleotide sequence ID" value="NZ_FOZK01000002.1"/>
</dbReference>
<name>A0A1I6L0B3_9EURY</name>
<protein>
    <submittedName>
        <fullName evidence="5">Replication factor A1</fullName>
    </submittedName>
</protein>
<dbReference type="PANTHER" id="PTHR13356:SF10">
    <property type="entry name" value="REPLICATION FACTOR-A PROTEIN 1"/>
    <property type="match status" value="1"/>
</dbReference>
<dbReference type="InterPro" id="IPR004365">
    <property type="entry name" value="NA-bd_OB_tRNA"/>
</dbReference>
<dbReference type="GO" id="GO:0000724">
    <property type="term" value="P:double-strand break repair via homologous recombination"/>
    <property type="evidence" value="ECO:0007669"/>
    <property type="project" value="TreeGrafter"/>
</dbReference>
<proteinExistence type="predicted"/>
<evidence type="ECO:0000259" key="4">
    <source>
        <dbReference type="Pfam" id="PF16900"/>
    </source>
</evidence>
<evidence type="ECO:0000256" key="1">
    <source>
        <dbReference type="ARBA" id="ARBA00023125"/>
    </source>
</evidence>
<feature type="domain" description="OB" evidence="3">
    <location>
        <begin position="177"/>
        <end position="251"/>
    </location>
</feature>
<sequence>MGAIEDIYADLDTDVDEETFREAVEEKVEQMGGLADEETAAMLLAHELSENEVNAVADVEPGMEEVKFLAKVMAIGDLRTFERDGEDEEGRVLNVEAADESGAIRLTFWDEQAASIDDGQLEVGEVLRVKGRPKEGYNGLEVSVDKAEPDPDVEIDVEPGDGSSIDALTMGQSDVDVRGLVLDTDSIRTFDRDDGSEGRVANLTLGDETGRIRVTLWDERADRADELEPGDAVEVVDGYVRERDGSIELHVGDQGAVDEVDEEVAFEPEADSIGDVEIDDTVDIAGVVRSADPKRTFDRDDGSEGQVRNIRVQDDTGDIRVALWGDKADKDIGPGDEVLVADVEIQDGWQDDVEASANWASTVTVLESGATAPSGGNAESSGGSGGSAGGSGGSSTGLDDFAGGGGSGGSGGSNGSDSDESGDHAAAEAAAVAGDAGGDDGSGGTGADDGAVADNGSGGATGDDGPADGEHVEFTGTVVQTGDPVVLDDGTETMTVETGETVTLGQEVTVRGELRDGRVDAEDVF</sequence>
<reference evidence="5 6" key="1">
    <citation type="submission" date="2016-10" db="EMBL/GenBank/DDBJ databases">
        <authorList>
            <person name="de Groot N.N."/>
        </authorList>
    </citation>
    <scope>NUCLEOTIDE SEQUENCE [LARGE SCALE GENOMIC DNA]</scope>
    <source>
        <strain evidence="5 6">CGMCC 1.10457</strain>
    </source>
</reference>
<dbReference type="OrthoDB" id="6262at2157"/>
<dbReference type="EMBL" id="FOZK01000002">
    <property type="protein sequence ID" value="SFR96620.1"/>
    <property type="molecule type" value="Genomic_DNA"/>
</dbReference>
<feature type="domain" description="Replication protein A OB" evidence="4">
    <location>
        <begin position="272"/>
        <end position="336"/>
    </location>
</feature>
<dbReference type="GO" id="GO:0010212">
    <property type="term" value="P:response to ionizing radiation"/>
    <property type="evidence" value="ECO:0007669"/>
    <property type="project" value="TreeGrafter"/>
</dbReference>
<dbReference type="InterPro" id="IPR012340">
    <property type="entry name" value="NA-bd_OB-fold"/>
</dbReference>
<dbReference type="GO" id="GO:0003677">
    <property type="term" value="F:DNA binding"/>
    <property type="evidence" value="ECO:0007669"/>
    <property type="project" value="UniProtKB-KW"/>
</dbReference>
<evidence type="ECO:0000313" key="5">
    <source>
        <dbReference type="EMBL" id="SFR96620.1"/>
    </source>
</evidence>
<organism evidence="5 6">
    <name type="scientific">Halomicrobium zhouii</name>
    <dbReference type="NCBI Taxonomy" id="767519"/>
    <lineage>
        <taxon>Archaea</taxon>
        <taxon>Methanobacteriati</taxon>
        <taxon>Methanobacteriota</taxon>
        <taxon>Stenosarchaea group</taxon>
        <taxon>Halobacteria</taxon>
        <taxon>Halobacteriales</taxon>
        <taxon>Haloarculaceae</taxon>
        <taxon>Halomicrobium</taxon>
    </lineage>
</organism>
<keyword evidence="6" id="KW-1185">Reference proteome</keyword>
<dbReference type="SUPFAM" id="SSF50249">
    <property type="entry name" value="Nucleic acid-binding proteins"/>
    <property type="match status" value="3"/>
</dbReference>
<evidence type="ECO:0000256" key="2">
    <source>
        <dbReference type="SAM" id="MobiDB-lite"/>
    </source>
</evidence>